<dbReference type="InParanoid" id="A0A0J6ZQD7"/>
<protein>
    <submittedName>
        <fullName evidence="1">Uncharacterized protein</fullName>
    </submittedName>
</protein>
<proteinExistence type="predicted"/>
<dbReference type="AlphaFoldDB" id="A0A0J6ZQD7"/>
<evidence type="ECO:0000313" key="1">
    <source>
        <dbReference type="EMBL" id="KMO87161.1"/>
    </source>
</evidence>
<gene>
    <name evidence="1" type="ORF">AB840_03765</name>
</gene>
<dbReference type="Proteomes" id="UP000036503">
    <property type="component" value="Unassembled WGS sequence"/>
</dbReference>
<dbReference type="RefSeq" id="WP_048513503.1">
    <property type="nucleotide sequence ID" value="NZ_FUXD01000008.1"/>
</dbReference>
<name>A0A0J6ZQD7_9FIRM</name>
<keyword evidence="2" id="KW-1185">Reference proteome</keyword>
<accession>A0A0J6ZQD7</accession>
<reference evidence="1 2" key="1">
    <citation type="submission" date="2015-06" db="EMBL/GenBank/DDBJ databases">
        <title>Draft genome sequence of beer spoilage bacterium Megasphaera cerevisiae type strain 20462.</title>
        <authorList>
            <person name="Kutumbaka K."/>
            <person name="Pasmowitz J."/>
            <person name="Mategko J."/>
            <person name="Reyes D."/>
            <person name="Friedrich A."/>
            <person name="Han S."/>
            <person name="Martens-Habbena W."/>
            <person name="Neal-McKinney J."/>
            <person name="Janagama H.K."/>
            <person name="Nadala C."/>
            <person name="Samadpour M."/>
        </authorList>
    </citation>
    <scope>NUCLEOTIDE SEQUENCE [LARGE SCALE GENOMIC DNA]</scope>
    <source>
        <strain evidence="1 2">DSM 20462</strain>
    </source>
</reference>
<comment type="caution">
    <text evidence="1">The sequence shown here is derived from an EMBL/GenBank/DDBJ whole genome shotgun (WGS) entry which is preliminary data.</text>
</comment>
<evidence type="ECO:0000313" key="2">
    <source>
        <dbReference type="Proteomes" id="UP000036503"/>
    </source>
</evidence>
<organism evidence="1 2">
    <name type="scientific">Megasphaera cerevisiae DSM 20462</name>
    <dbReference type="NCBI Taxonomy" id="1122219"/>
    <lineage>
        <taxon>Bacteria</taxon>
        <taxon>Bacillati</taxon>
        <taxon>Bacillota</taxon>
        <taxon>Negativicutes</taxon>
        <taxon>Veillonellales</taxon>
        <taxon>Veillonellaceae</taxon>
        <taxon>Megasphaera</taxon>
    </lineage>
</organism>
<sequence>MNIGITAMPDSGVEVSDMGTGLSLVSLYKNAVTTTNSDGTQSITATCYTLQMRTMDGLLDEVKNNFYYYWSKAKTAEQDEELAALDEEYQPQFESLQQSMTAATLRGDTDLETSLKESYTTLESEYTTAREAITNG</sequence>
<dbReference type="EMBL" id="LEKT01000008">
    <property type="protein sequence ID" value="KMO87161.1"/>
    <property type="molecule type" value="Genomic_DNA"/>
</dbReference>
<dbReference type="PATRIC" id="fig|1122219.3.peg.3048"/>